<name>A0AAW1TGB0_9CHLO</name>
<evidence type="ECO:0000256" key="1">
    <source>
        <dbReference type="SAM" id="Coils"/>
    </source>
</evidence>
<sequence>MDEMQNGFQSSTGPLALPEPARPEETPEQKALAQLPADHPLLARAQEALKKQLQATKLRLEEELREKQNTLKKADQKREDVGVELYGYQQQLAKLQLGFEKAQEQCLVISKVRRKLEEQLEQLKRAASSETDFTQKERQKVDVFQSETDKLAASLKNIEKYNEEMKGEIAVTKRATYAAEQAVQTAEKGKKEQDFLIEALHAQIRTQQSTAQLDAARYTAQQHETRAARELLTEAASDMEGVNFEKKGLLAQWQASLLGLQRRDEALQAAEDAIRQLQEQEREVMNETAAFRRDSQRAEVEGQRLAAMLSRASQDAQQMQGKADAMHAKQDMIKDTQERLQQSLIHTEKELQQAQIEGKSLLTDRNAVERECSQVAQEIKAFEQQILERLRDQTTAEKGAQKAATDTQKLRKAVAAEEMRSLQVQNDLARIQVDIVDTESRKARLQESVTQQEGDLQTRMDTIAKAEASVKRTNGEIERRTKEIVMLNRKYEKLVANMEPGEHVGPLEATINNLTREIARKGDENRDLQRRWMSQQLELIGLQTAAARDAEALQQLRAEHSVLSARRARLLSQQENTAKDVKQLEKKLTGLHSDMGRFNALIATHRELQTMLSHDAFNLERRIVNELQGLEEEAASIQSNIDQGHEDKRGILADIVKAEREVMLWERKIQLKREMQAALDPSVGADVVGAMQKEVHRMQLRQNDLALQQERLLNELERGISKRDTISIKGRATEARNQPELTEATLRRSLADMERKVKETRRQAHSLDAQLGELDTQRTVLVDQITAASQACGEARQQEGVLRASVEASLKEKHKALLLTAAWQKATKRLEDATAGKYKPRVDPAVVANELAKAFQKEQDIRNVVQHLSEALPEHHQALHHVLLHTSTASPVAVA</sequence>
<accession>A0AAW1TGB0</accession>
<feature type="coiled-coil region" evidence="1">
    <location>
        <begin position="337"/>
        <end position="385"/>
    </location>
</feature>
<feature type="coiled-coil region" evidence="1">
    <location>
        <begin position="428"/>
        <end position="587"/>
    </location>
</feature>
<dbReference type="GO" id="GO:0005737">
    <property type="term" value="C:cytoplasm"/>
    <property type="evidence" value="ECO:0007669"/>
    <property type="project" value="TreeGrafter"/>
</dbReference>
<dbReference type="Proteomes" id="UP001485043">
    <property type="component" value="Unassembled WGS sequence"/>
</dbReference>
<feature type="compositionally biased region" description="Polar residues" evidence="2">
    <location>
        <begin position="1"/>
        <end position="13"/>
    </location>
</feature>
<feature type="coiled-coil region" evidence="1">
    <location>
        <begin position="743"/>
        <end position="777"/>
    </location>
</feature>
<dbReference type="PANTHER" id="PTHR16275">
    <property type="entry name" value="COILED-COIL DOMAIN-CONTAINING PROTEIN 40"/>
    <property type="match status" value="1"/>
</dbReference>
<keyword evidence="1" id="KW-0175">Coiled coil</keyword>
<dbReference type="EMBL" id="JALJOV010000058">
    <property type="protein sequence ID" value="KAK9867883.1"/>
    <property type="molecule type" value="Genomic_DNA"/>
</dbReference>
<dbReference type="PANTHER" id="PTHR16275:SF8">
    <property type="entry name" value="COILED-COIL DOMAIN-CONTAINING PROTEIN 40"/>
    <property type="match status" value="1"/>
</dbReference>
<dbReference type="AlphaFoldDB" id="A0AAW1TGB0"/>
<organism evidence="3 4">
    <name type="scientific">Apatococcus fuscideae</name>
    <dbReference type="NCBI Taxonomy" id="2026836"/>
    <lineage>
        <taxon>Eukaryota</taxon>
        <taxon>Viridiplantae</taxon>
        <taxon>Chlorophyta</taxon>
        <taxon>core chlorophytes</taxon>
        <taxon>Trebouxiophyceae</taxon>
        <taxon>Chlorellales</taxon>
        <taxon>Chlorellaceae</taxon>
        <taxon>Apatococcus</taxon>
    </lineage>
</organism>
<evidence type="ECO:0008006" key="5">
    <source>
        <dbReference type="Google" id="ProtNLM"/>
    </source>
</evidence>
<feature type="coiled-coil region" evidence="1">
    <location>
        <begin position="620"/>
        <end position="675"/>
    </location>
</feature>
<evidence type="ECO:0000313" key="3">
    <source>
        <dbReference type="EMBL" id="KAK9867883.1"/>
    </source>
</evidence>
<feature type="region of interest" description="Disordered" evidence="2">
    <location>
        <begin position="1"/>
        <end position="31"/>
    </location>
</feature>
<gene>
    <name evidence="3" type="ORF">WJX84_012015</name>
</gene>
<dbReference type="GO" id="GO:0035082">
    <property type="term" value="P:axoneme assembly"/>
    <property type="evidence" value="ECO:0007669"/>
    <property type="project" value="InterPro"/>
</dbReference>
<reference evidence="3 4" key="1">
    <citation type="journal article" date="2024" name="Nat. Commun.">
        <title>Phylogenomics reveals the evolutionary origins of lichenization in chlorophyte algae.</title>
        <authorList>
            <person name="Puginier C."/>
            <person name="Libourel C."/>
            <person name="Otte J."/>
            <person name="Skaloud P."/>
            <person name="Haon M."/>
            <person name="Grisel S."/>
            <person name="Petersen M."/>
            <person name="Berrin J.G."/>
            <person name="Delaux P.M."/>
            <person name="Dal Grande F."/>
            <person name="Keller J."/>
        </authorList>
    </citation>
    <scope>NUCLEOTIDE SEQUENCE [LARGE SCALE GENOMIC DNA]</scope>
    <source>
        <strain evidence="3 4">SAG 2523</strain>
    </source>
</reference>
<comment type="caution">
    <text evidence="3">The sequence shown here is derived from an EMBL/GenBank/DDBJ whole genome shotgun (WGS) entry which is preliminary data.</text>
</comment>
<keyword evidence="4" id="KW-1185">Reference proteome</keyword>
<evidence type="ECO:0000313" key="4">
    <source>
        <dbReference type="Proteomes" id="UP001485043"/>
    </source>
</evidence>
<feature type="coiled-coil region" evidence="1">
    <location>
        <begin position="260"/>
        <end position="294"/>
    </location>
</feature>
<feature type="coiled-coil region" evidence="1">
    <location>
        <begin position="43"/>
        <end position="164"/>
    </location>
</feature>
<dbReference type="InterPro" id="IPR037386">
    <property type="entry name" value="CCDC40"/>
</dbReference>
<evidence type="ECO:0000256" key="2">
    <source>
        <dbReference type="SAM" id="MobiDB-lite"/>
    </source>
</evidence>
<proteinExistence type="predicted"/>
<protein>
    <recommendedName>
        <fullName evidence="5">Coiled-coil domain-containing protein 40</fullName>
    </recommendedName>
</protein>